<proteinExistence type="predicted"/>
<evidence type="ECO:0000313" key="2">
    <source>
        <dbReference type="Proteomes" id="UP000324222"/>
    </source>
</evidence>
<protein>
    <submittedName>
        <fullName evidence="1">Uncharacterized protein</fullName>
    </submittedName>
</protein>
<evidence type="ECO:0000313" key="1">
    <source>
        <dbReference type="EMBL" id="MPC14910.1"/>
    </source>
</evidence>
<keyword evidence="2" id="KW-1185">Reference proteome</keyword>
<dbReference type="AlphaFoldDB" id="A0A5B7CZN1"/>
<dbReference type="EMBL" id="VSRR010000388">
    <property type="protein sequence ID" value="MPC14910.1"/>
    <property type="molecule type" value="Genomic_DNA"/>
</dbReference>
<accession>A0A5B7CZN1</accession>
<comment type="caution">
    <text evidence="1">The sequence shown here is derived from an EMBL/GenBank/DDBJ whole genome shotgun (WGS) entry which is preliminary data.</text>
</comment>
<organism evidence="1 2">
    <name type="scientific">Portunus trituberculatus</name>
    <name type="common">Swimming crab</name>
    <name type="synonym">Neptunus trituberculatus</name>
    <dbReference type="NCBI Taxonomy" id="210409"/>
    <lineage>
        <taxon>Eukaryota</taxon>
        <taxon>Metazoa</taxon>
        <taxon>Ecdysozoa</taxon>
        <taxon>Arthropoda</taxon>
        <taxon>Crustacea</taxon>
        <taxon>Multicrustacea</taxon>
        <taxon>Malacostraca</taxon>
        <taxon>Eumalacostraca</taxon>
        <taxon>Eucarida</taxon>
        <taxon>Decapoda</taxon>
        <taxon>Pleocyemata</taxon>
        <taxon>Brachyura</taxon>
        <taxon>Eubrachyura</taxon>
        <taxon>Portunoidea</taxon>
        <taxon>Portunidae</taxon>
        <taxon>Portuninae</taxon>
        <taxon>Portunus</taxon>
    </lineage>
</organism>
<reference evidence="1 2" key="1">
    <citation type="submission" date="2019-05" db="EMBL/GenBank/DDBJ databases">
        <title>Another draft genome of Portunus trituberculatus and its Hox gene families provides insights of decapod evolution.</title>
        <authorList>
            <person name="Jeong J.-H."/>
            <person name="Song I."/>
            <person name="Kim S."/>
            <person name="Choi T."/>
            <person name="Kim D."/>
            <person name="Ryu S."/>
            <person name="Kim W."/>
        </authorList>
    </citation>
    <scope>NUCLEOTIDE SEQUENCE [LARGE SCALE GENOMIC DNA]</scope>
    <source>
        <tissue evidence="1">Muscle</tissue>
    </source>
</reference>
<name>A0A5B7CZN1_PORTR</name>
<dbReference type="Proteomes" id="UP000324222">
    <property type="component" value="Unassembled WGS sequence"/>
</dbReference>
<gene>
    <name evidence="1" type="ORF">E2C01_007687</name>
</gene>
<sequence length="109" mass="11627">MAANTYVAASGTDITLASPAPLLPSEVPTIAAIRDPSSSPSHTHTHTSVLSLTSAVDHQGKPTHSLTTSALTFFTRTLLSLDWWEEQAVAGRCDNKGSVPIVHRLHRCL</sequence>